<accession>A0A226DV83</accession>
<dbReference type="Proteomes" id="UP000198287">
    <property type="component" value="Unassembled WGS sequence"/>
</dbReference>
<evidence type="ECO:0000313" key="1">
    <source>
        <dbReference type="EMBL" id="OXA48980.1"/>
    </source>
</evidence>
<sequence>MMVFLKIPHLCAQTVADDQQEPGPIQPLRKQLWSLRGSTPRTEIVQFEKHLNQICQEKHKPAVTLQNKKNKCDQAFKLRTKLSEHIKRIHTPGYVTPTPYNLYGTNANVLAHTGERPL</sequence>
<dbReference type="AlphaFoldDB" id="A0A226DV83"/>
<reference evidence="1 2" key="1">
    <citation type="submission" date="2015-12" db="EMBL/GenBank/DDBJ databases">
        <title>The genome of Folsomia candida.</title>
        <authorList>
            <person name="Faddeeva A."/>
            <person name="Derks M.F."/>
            <person name="Anvar Y."/>
            <person name="Smit S."/>
            <person name="Van Straalen N."/>
            <person name="Roelofs D."/>
        </authorList>
    </citation>
    <scope>NUCLEOTIDE SEQUENCE [LARGE SCALE GENOMIC DNA]</scope>
    <source>
        <strain evidence="1 2">VU population</strain>
        <tissue evidence="1">Whole body</tissue>
    </source>
</reference>
<proteinExistence type="predicted"/>
<protein>
    <submittedName>
        <fullName evidence="1">Uncharacterized protein</fullName>
    </submittedName>
</protein>
<comment type="caution">
    <text evidence="1">The sequence shown here is derived from an EMBL/GenBank/DDBJ whole genome shotgun (WGS) entry which is preliminary data.</text>
</comment>
<dbReference type="EMBL" id="LNIX01000011">
    <property type="protein sequence ID" value="OXA48980.1"/>
    <property type="molecule type" value="Genomic_DNA"/>
</dbReference>
<evidence type="ECO:0000313" key="2">
    <source>
        <dbReference type="Proteomes" id="UP000198287"/>
    </source>
</evidence>
<name>A0A226DV83_FOLCA</name>
<organism evidence="1 2">
    <name type="scientific">Folsomia candida</name>
    <name type="common">Springtail</name>
    <dbReference type="NCBI Taxonomy" id="158441"/>
    <lineage>
        <taxon>Eukaryota</taxon>
        <taxon>Metazoa</taxon>
        <taxon>Ecdysozoa</taxon>
        <taxon>Arthropoda</taxon>
        <taxon>Hexapoda</taxon>
        <taxon>Collembola</taxon>
        <taxon>Entomobryomorpha</taxon>
        <taxon>Isotomoidea</taxon>
        <taxon>Isotomidae</taxon>
        <taxon>Proisotominae</taxon>
        <taxon>Folsomia</taxon>
    </lineage>
</organism>
<gene>
    <name evidence="1" type="ORF">Fcan01_16618</name>
</gene>
<keyword evidence="2" id="KW-1185">Reference proteome</keyword>